<keyword evidence="6" id="KW-1185">Reference proteome</keyword>
<evidence type="ECO:0000313" key="5">
    <source>
        <dbReference type="EMBL" id="MFB9199865.1"/>
    </source>
</evidence>
<evidence type="ECO:0000256" key="2">
    <source>
        <dbReference type="SAM" id="Phobius"/>
    </source>
</evidence>
<keyword evidence="3" id="KW-0732">Signal</keyword>
<dbReference type="Gene3D" id="3.40.50.410">
    <property type="entry name" value="von Willebrand factor, type A domain"/>
    <property type="match status" value="1"/>
</dbReference>
<dbReference type="RefSeq" id="WP_189645525.1">
    <property type="nucleotide sequence ID" value="NZ_BMRC01000001.1"/>
</dbReference>
<dbReference type="InterPro" id="IPR036465">
    <property type="entry name" value="vWFA_dom_sf"/>
</dbReference>
<dbReference type="Pfam" id="PF00092">
    <property type="entry name" value="VWA"/>
    <property type="match status" value="1"/>
</dbReference>
<keyword evidence="2" id="KW-1133">Transmembrane helix</keyword>
<dbReference type="InterPro" id="IPR002035">
    <property type="entry name" value="VWF_A"/>
</dbReference>
<name>A0ABV5I7D9_9ACTN</name>
<evidence type="ECO:0000256" key="3">
    <source>
        <dbReference type="SAM" id="SignalP"/>
    </source>
</evidence>
<evidence type="ECO:0000259" key="4">
    <source>
        <dbReference type="PROSITE" id="PS50234"/>
    </source>
</evidence>
<accession>A0ABV5I7D9</accession>
<feature type="compositionally biased region" description="Low complexity" evidence="1">
    <location>
        <begin position="747"/>
        <end position="771"/>
    </location>
</feature>
<organism evidence="5 6">
    <name type="scientific">Nonomuraea spiralis</name>
    <dbReference type="NCBI Taxonomy" id="46182"/>
    <lineage>
        <taxon>Bacteria</taxon>
        <taxon>Bacillati</taxon>
        <taxon>Actinomycetota</taxon>
        <taxon>Actinomycetes</taxon>
        <taxon>Streptosporangiales</taxon>
        <taxon>Streptosporangiaceae</taxon>
        <taxon>Nonomuraea</taxon>
    </lineage>
</organism>
<dbReference type="PROSITE" id="PS50234">
    <property type="entry name" value="VWFA"/>
    <property type="match status" value="1"/>
</dbReference>
<dbReference type="SMART" id="SM00327">
    <property type="entry name" value="VWA"/>
    <property type="match status" value="1"/>
</dbReference>
<dbReference type="SUPFAM" id="SSF53300">
    <property type="entry name" value="vWA-like"/>
    <property type="match status" value="1"/>
</dbReference>
<keyword evidence="2" id="KW-0812">Transmembrane</keyword>
<evidence type="ECO:0000256" key="1">
    <source>
        <dbReference type="SAM" id="MobiDB-lite"/>
    </source>
</evidence>
<gene>
    <name evidence="5" type="ORF">ACFFV7_01565</name>
</gene>
<comment type="caution">
    <text evidence="5">The sequence shown here is derived from an EMBL/GenBank/DDBJ whole genome shotgun (WGS) entry which is preliminary data.</text>
</comment>
<dbReference type="Proteomes" id="UP001589647">
    <property type="component" value="Unassembled WGS sequence"/>
</dbReference>
<dbReference type="EMBL" id="JBHMEI010000001">
    <property type="protein sequence ID" value="MFB9199865.1"/>
    <property type="molecule type" value="Genomic_DNA"/>
</dbReference>
<protein>
    <submittedName>
        <fullName evidence="5">VWA domain-containing protein</fullName>
    </submittedName>
</protein>
<dbReference type="CDD" id="cd00198">
    <property type="entry name" value="vWFA"/>
    <property type="match status" value="1"/>
</dbReference>
<feature type="chain" id="PRO_5045454851" evidence="3">
    <location>
        <begin position="35"/>
        <end position="800"/>
    </location>
</feature>
<sequence>MTSALRCRATRALIVAGALVLALPAPLNALTARAAPPAPETLPLDMVVAVDESGSLSAGAVSREIEATSTIAQSVLNPQSRVTVIGFGSNNGRPGQNAVSQVCRPTVTGDGVSLQYLSECVKGLHRRTDEEGNDTDHVAALTQALATLREGSPAGALKVVFLLTDGRLDVPRSPAYGSGSDTDPQVRQRRNNGAAQQLGQVIGQTQREGVQVWPLGFGSGVTQENLDRFAAGGSRAGCDDRAESRPRARIVRDDRDVTRSLFEAYAAATCTGLTPTDSTTVEDGQTRELKVDIPLIATDGTITVSKSDPRVLAEFVDPEGRTVTTGTLGDSTFAHSGANTATEALRIVNPLNGTWTVRLKAPQRLSRRLVSATALWQGAVQAAIVPEPPSARAGQEVRIRLSLVTRRGAITDEEALRGLTFSVTATGGGLARPQTVQVRDDGRAPDDKEHDGRYAGVLTAPQAPGDVTLTGVVSGTGIRAERVPTTVTVGAAAATVQGQIEFGGDGTVRQGEAVRGLVRVRNDSAAPKRVRLSFQGVAGVPPALEPAGPFTVPPGDSATDFTVRFGKDAALGGTSMEVRLADDGDQGAVYAAGLLTVSVERPPTWWETYRRYIAAAAIVLLLLALTLLLVRAARRRRANVRGLSVALTLDGERTGAELKAPSSWSPRFRFAVRDGDSYAPRLVPPRPDGSDQVFTAYRAGAGVTVETPDGDRQALGFGVESGPLPSGHRLVFRDTARRRGPARPRRTPTAASTAAPTSMPTSMPTATHTVAAPPPGPGDDPVEREDPWQRTAPDYDSPWL</sequence>
<feature type="transmembrane region" description="Helical" evidence="2">
    <location>
        <begin position="612"/>
        <end position="633"/>
    </location>
</feature>
<feature type="domain" description="VWFA" evidence="4">
    <location>
        <begin position="45"/>
        <end position="265"/>
    </location>
</feature>
<feature type="signal peptide" evidence="3">
    <location>
        <begin position="1"/>
        <end position="34"/>
    </location>
</feature>
<keyword evidence="2" id="KW-0472">Membrane</keyword>
<evidence type="ECO:0000313" key="6">
    <source>
        <dbReference type="Proteomes" id="UP001589647"/>
    </source>
</evidence>
<feature type="region of interest" description="Disordered" evidence="1">
    <location>
        <begin position="717"/>
        <end position="800"/>
    </location>
</feature>
<proteinExistence type="predicted"/>
<reference evidence="5 6" key="1">
    <citation type="submission" date="2024-09" db="EMBL/GenBank/DDBJ databases">
        <authorList>
            <person name="Sun Q."/>
            <person name="Mori K."/>
        </authorList>
    </citation>
    <scope>NUCLEOTIDE SEQUENCE [LARGE SCALE GENOMIC DNA]</scope>
    <source>
        <strain evidence="5 6">CCM 3426</strain>
    </source>
</reference>